<reference evidence="1 2" key="1">
    <citation type="submission" date="2019-07" db="EMBL/GenBank/DDBJ databases">
        <authorList>
            <person name="Park Y.J."/>
            <person name="Jeong S.E."/>
            <person name="Jung H.S."/>
        </authorList>
    </citation>
    <scope>NUCLEOTIDE SEQUENCE [LARGE SCALE GENOMIC DNA]</scope>
    <source>
        <strain evidence="2">P16(2019)</strain>
    </source>
</reference>
<keyword evidence="2" id="KW-1185">Reference proteome</keyword>
<sequence>MVVHFIFFTIVIKKRRYSQAELEQFARHQRLTEQLEIERAKHYLYR</sequence>
<comment type="caution">
    <text evidence="1">The sequence shown here is derived from an EMBL/GenBank/DDBJ whole genome shotgun (WGS) entry which is preliminary data.</text>
</comment>
<dbReference type="Pfam" id="PF09501">
    <property type="entry name" value="Bac_small_YrzI"/>
    <property type="match status" value="1"/>
</dbReference>
<dbReference type="RefSeq" id="WP_143849606.1">
    <property type="nucleotide sequence ID" value="NZ_VLXZ01000009.1"/>
</dbReference>
<gene>
    <name evidence="1" type="ORF">FN960_14905</name>
</gene>
<dbReference type="OrthoDB" id="2938060at2"/>
<dbReference type="EMBL" id="VLXZ01000009">
    <property type="protein sequence ID" value="TSB45772.1"/>
    <property type="molecule type" value="Genomic_DNA"/>
</dbReference>
<name>A0A553ZWG3_9BACI</name>
<organism evidence="1 2">
    <name type="scientific">Alkalicoccobacillus porphyridii</name>
    <dbReference type="NCBI Taxonomy" id="2597270"/>
    <lineage>
        <taxon>Bacteria</taxon>
        <taxon>Bacillati</taxon>
        <taxon>Bacillota</taxon>
        <taxon>Bacilli</taxon>
        <taxon>Bacillales</taxon>
        <taxon>Bacillaceae</taxon>
        <taxon>Alkalicoccobacillus</taxon>
    </lineage>
</organism>
<proteinExistence type="predicted"/>
<dbReference type="Proteomes" id="UP000318521">
    <property type="component" value="Unassembled WGS sequence"/>
</dbReference>
<evidence type="ECO:0000313" key="1">
    <source>
        <dbReference type="EMBL" id="TSB45772.1"/>
    </source>
</evidence>
<accession>A0A553ZWG3</accession>
<protein>
    <submittedName>
        <fullName evidence="1">YrzI family small protein</fullName>
    </submittedName>
</protein>
<dbReference type="AlphaFoldDB" id="A0A553ZWG3"/>
<dbReference type="InterPro" id="IPR012655">
    <property type="entry name" value="YrzI"/>
</dbReference>
<evidence type="ECO:0000313" key="2">
    <source>
        <dbReference type="Proteomes" id="UP000318521"/>
    </source>
</evidence>